<keyword evidence="4 7" id="KW-0799">Topoisomerase</keyword>
<dbReference type="InterPro" id="IPR034144">
    <property type="entry name" value="TOPRIM_TopoIII"/>
</dbReference>
<evidence type="ECO:0000256" key="3">
    <source>
        <dbReference type="ARBA" id="ARBA00012891"/>
    </source>
</evidence>
<dbReference type="Proteomes" id="UP000693970">
    <property type="component" value="Unassembled WGS sequence"/>
</dbReference>
<comment type="catalytic activity">
    <reaction evidence="1 7">
        <text>ATP-independent breakage of single-stranded DNA, followed by passage and rejoining.</text>
        <dbReference type="EC" id="5.6.2.1"/>
    </reaction>
</comment>
<keyword evidence="11" id="KW-1185">Reference proteome</keyword>
<feature type="compositionally biased region" description="Basic and acidic residues" evidence="8">
    <location>
        <begin position="149"/>
        <end position="172"/>
    </location>
</feature>
<dbReference type="GO" id="GO:0006281">
    <property type="term" value="P:DNA repair"/>
    <property type="evidence" value="ECO:0007669"/>
    <property type="project" value="TreeGrafter"/>
</dbReference>
<organism evidence="10 11">
    <name type="scientific">Nitzschia inconspicua</name>
    <dbReference type="NCBI Taxonomy" id="303405"/>
    <lineage>
        <taxon>Eukaryota</taxon>
        <taxon>Sar</taxon>
        <taxon>Stramenopiles</taxon>
        <taxon>Ochrophyta</taxon>
        <taxon>Bacillariophyta</taxon>
        <taxon>Bacillariophyceae</taxon>
        <taxon>Bacillariophycidae</taxon>
        <taxon>Bacillariales</taxon>
        <taxon>Bacillariaceae</taxon>
        <taxon>Nitzschia</taxon>
    </lineage>
</organism>
<feature type="compositionally biased region" description="Polar residues" evidence="8">
    <location>
        <begin position="215"/>
        <end position="233"/>
    </location>
</feature>
<dbReference type="GO" id="GO:0003677">
    <property type="term" value="F:DNA binding"/>
    <property type="evidence" value="ECO:0007669"/>
    <property type="project" value="UniProtKB-KW"/>
</dbReference>
<sequence length="1153" mass="126391">MTEATSTSTNTGGGNEGRGNKGRGRGGRGRSGGRGRGRGGRGGNSKPKNNSDDSKDSPTVTSLQDPMSNLSIDDKSNAQEVQAGRGDQGRGGRGGRNSSNGGRGRGRMQGRGGRGRGGRGDGKSTPTPSKKETSTGNDIQPNDGTDDYPDQKQPHQQNEKKGKGGKQKDSEQNNKVIQTNKAPASAAKKQNEGKQPKTSGPKESNKSKSNDQRTKTNFKLSTPPNQSQQTSDINYGKGENITILHVGEKPSIAEAIAKGLCNGDRSVMKKAMPVHTFTNPAFPKAPFAKKVTHKVTSVAGHVFSVDFPQEFQSWDSVDPAELFHAPIKRKPCQGSVVNHLANEAKGVDFIVLWMDCDREGENINFEVLDVCMHLMKGGGGVAHYDRVYRAYFSAINPSDIMKAYNALGKPDKNQALSVDARQELDLKVGVAFSRFQTKFFQGRYGDLDSSVLSYGPCQSPTLGFVVQRHIDIETFKPEPYWFLELGILKRGRQLRALWESGRSFQKQKTEAIVEKAMEDGATATVTNVVMKDKKQGRPVPLNTVSLLKACSKALGIGPHHAMQVAERLYLSGYLSYPRTESTAYPKSFDIKGTLEQQAGDGRWGAFVRELLAQGPNKSRGGVDMGDHPPITPMRAAGSHELSGDMGRVYDMVVRHFIASVSPDAVWRSTKVSFEVDALGEKGKFSLAGKELVSPGFLAILLHKEYGDEVDKDDEEDEEERSIPEFIKGEKIPIVRSNTSGSSSSTSKVNVAPSQATWGSLDVKEKVTSPPGYLTESELIGLMEKHGIGTDASISTHIENIQKRNYVRLETGRRLIPNKLGLVLVQGYHQIDSSLVLPKVRADIEGQCNKIAKGEMEKDLVIKRAIDIFEEKYQFFVKHIDRMDILFSSSFSKLEDVGKPFTRCGLSRRYLQLIPGPPPRLYNKFTETVYPLPAGGNIKQWSGRNCPVEGCNFELCLYSVGAPPRTFPLCPNCFNSADWALDDTGTNDEEDKQDENKERQIRRMAGKNLVLECPLPDDHPLIDELYVSPDPDSDGVFILDPHFGPKWRLVSTRDATIIHLPKSIDKITVLDETDEVTGCHKIKVQFKEGESPLEGGESKYACFFPTDKILQDASRVYHGSERTASSGRGGGRGRGRGRGRGSRGRGGGRGRGRR</sequence>
<dbReference type="PROSITE" id="PS00396">
    <property type="entry name" value="TOPO_IA_1"/>
    <property type="match status" value="1"/>
</dbReference>
<comment type="function">
    <text evidence="7">Introduces a single-strand break via transesterification at a target site in duplex DNA. Releases the supercoiling and torsional tension of DNA introduced during the DNA replication and transcription by transiently cleaving and rejoining one strand of the DNA duplex. The scissile phosphodiester is attacked by the catalytic tyrosine of the enzyme, resulting in the formation of a DNA-(5'-phosphotyrosyl)-enzyme intermediate and the expulsion of a 3'-OH DNA strand.</text>
</comment>
<evidence type="ECO:0000313" key="11">
    <source>
        <dbReference type="Proteomes" id="UP000693970"/>
    </source>
</evidence>
<dbReference type="PANTHER" id="PTHR11390">
    <property type="entry name" value="PROKARYOTIC DNA TOPOISOMERASE"/>
    <property type="match status" value="1"/>
</dbReference>
<dbReference type="InterPro" id="IPR006171">
    <property type="entry name" value="TOPRIM_dom"/>
</dbReference>
<evidence type="ECO:0000313" key="10">
    <source>
        <dbReference type="EMBL" id="KAG7362205.1"/>
    </source>
</evidence>
<comment type="similarity">
    <text evidence="2 7">Belongs to the type IA topoisomerase family.</text>
</comment>
<dbReference type="OrthoDB" id="430051at2759"/>
<name>A0A9K3LI40_9STRA</name>
<dbReference type="Pfam" id="PF01751">
    <property type="entry name" value="Toprim"/>
    <property type="match status" value="1"/>
</dbReference>
<keyword evidence="6 7" id="KW-0413">Isomerase</keyword>
<dbReference type="InterPro" id="IPR023406">
    <property type="entry name" value="Topo_IA_AS"/>
</dbReference>
<dbReference type="Pfam" id="PF01131">
    <property type="entry name" value="Topoisom_bac"/>
    <property type="match status" value="1"/>
</dbReference>
<feature type="region of interest" description="Disordered" evidence="8">
    <location>
        <begin position="1113"/>
        <end position="1153"/>
    </location>
</feature>
<evidence type="ECO:0000256" key="5">
    <source>
        <dbReference type="ARBA" id="ARBA00023125"/>
    </source>
</evidence>
<gene>
    <name evidence="10" type="ORF">IV203_025871</name>
</gene>
<dbReference type="SMART" id="SM00436">
    <property type="entry name" value="TOP1Bc"/>
    <property type="match status" value="1"/>
</dbReference>
<dbReference type="Pfam" id="PF23546">
    <property type="entry name" value="Zn_ribbon_TOP3B"/>
    <property type="match status" value="1"/>
</dbReference>
<dbReference type="EMBL" id="JAGRRH010000012">
    <property type="protein sequence ID" value="KAG7362205.1"/>
    <property type="molecule type" value="Genomic_DNA"/>
</dbReference>
<keyword evidence="5 7" id="KW-0238">DNA-binding</keyword>
<dbReference type="SMART" id="SM00437">
    <property type="entry name" value="TOP1Ac"/>
    <property type="match status" value="1"/>
</dbReference>
<feature type="compositionally biased region" description="Polar residues" evidence="8">
    <location>
        <begin position="173"/>
        <end position="182"/>
    </location>
</feature>
<evidence type="ECO:0000259" key="9">
    <source>
        <dbReference type="PROSITE" id="PS52039"/>
    </source>
</evidence>
<evidence type="ECO:0000256" key="7">
    <source>
        <dbReference type="RuleBase" id="RU362092"/>
    </source>
</evidence>
<dbReference type="InterPro" id="IPR003601">
    <property type="entry name" value="Topo_IA_2"/>
</dbReference>
<dbReference type="CDD" id="cd03362">
    <property type="entry name" value="TOPRIM_TopoIA_TopoIII"/>
    <property type="match status" value="1"/>
</dbReference>
<feature type="compositionally biased region" description="Gly residues" evidence="8">
    <location>
        <begin position="89"/>
        <end position="103"/>
    </location>
</feature>
<feature type="compositionally biased region" description="Basic and acidic residues" evidence="8">
    <location>
        <begin position="203"/>
        <end position="214"/>
    </location>
</feature>
<dbReference type="PROSITE" id="PS52039">
    <property type="entry name" value="TOPO_IA_2"/>
    <property type="match status" value="1"/>
</dbReference>
<feature type="compositionally biased region" description="Basic residues" evidence="8">
    <location>
        <begin position="104"/>
        <end position="117"/>
    </location>
</feature>
<dbReference type="InterPro" id="IPR000380">
    <property type="entry name" value="Topo_IA"/>
</dbReference>
<dbReference type="GO" id="GO:0003917">
    <property type="term" value="F:DNA topoisomerase type I (single strand cut, ATP-independent) activity"/>
    <property type="evidence" value="ECO:0007669"/>
    <property type="project" value="UniProtKB-EC"/>
</dbReference>
<feature type="compositionally biased region" description="Low complexity" evidence="8">
    <location>
        <begin position="1"/>
        <end position="10"/>
    </location>
</feature>
<dbReference type="GO" id="GO:0006310">
    <property type="term" value="P:DNA recombination"/>
    <property type="evidence" value="ECO:0007669"/>
    <property type="project" value="TreeGrafter"/>
</dbReference>
<reference evidence="10" key="2">
    <citation type="submission" date="2021-04" db="EMBL/GenBank/DDBJ databases">
        <authorList>
            <person name="Podell S."/>
        </authorList>
    </citation>
    <scope>NUCLEOTIDE SEQUENCE</scope>
    <source>
        <strain evidence="10">Hildebrandi</strain>
    </source>
</reference>
<feature type="compositionally biased region" description="Basic residues" evidence="8">
    <location>
        <begin position="1130"/>
        <end position="1153"/>
    </location>
</feature>
<dbReference type="EC" id="5.6.2.1" evidence="3 7"/>
<dbReference type="GO" id="GO:0006265">
    <property type="term" value="P:DNA topological change"/>
    <property type="evidence" value="ECO:0007669"/>
    <property type="project" value="InterPro"/>
</dbReference>
<evidence type="ECO:0000256" key="4">
    <source>
        <dbReference type="ARBA" id="ARBA00023029"/>
    </source>
</evidence>
<dbReference type="GO" id="GO:0005634">
    <property type="term" value="C:nucleus"/>
    <property type="evidence" value="ECO:0007669"/>
    <property type="project" value="TreeGrafter"/>
</dbReference>
<protein>
    <recommendedName>
        <fullName evidence="3 7">DNA topoisomerase</fullName>
        <ecNumber evidence="3 7">5.6.2.1</ecNumber>
    </recommendedName>
</protein>
<reference evidence="10" key="1">
    <citation type="journal article" date="2021" name="Sci. Rep.">
        <title>Diploid genomic architecture of Nitzschia inconspicua, an elite biomass production diatom.</title>
        <authorList>
            <person name="Oliver A."/>
            <person name="Podell S."/>
            <person name="Pinowska A."/>
            <person name="Traller J.C."/>
            <person name="Smith S.R."/>
            <person name="McClure R."/>
            <person name="Beliaev A."/>
            <person name="Bohutskyi P."/>
            <person name="Hill E.A."/>
            <person name="Rabines A."/>
            <person name="Zheng H."/>
            <person name="Allen L.Z."/>
            <person name="Kuo A."/>
            <person name="Grigoriev I.V."/>
            <person name="Allen A.E."/>
            <person name="Hazlebeck D."/>
            <person name="Allen E.E."/>
        </authorList>
    </citation>
    <scope>NUCLEOTIDE SEQUENCE</scope>
    <source>
        <strain evidence="10">Hildebrandi</strain>
    </source>
</reference>
<evidence type="ECO:0000256" key="1">
    <source>
        <dbReference type="ARBA" id="ARBA00000213"/>
    </source>
</evidence>
<dbReference type="InterPro" id="IPR056452">
    <property type="entry name" value="Zn_ribbon_TOP3B"/>
</dbReference>
<feature type="compositionally biased region" description="Basic residues" evidence="8">
    <location>
        <begin position="20"/>
        <end position="39"/>
    </location>
</feature>
<evidence type="ECO:0000256" key="6">
    <source>
        <dbReference type="ARBA" id="ARBA00023235"/>
    </source>
</evidence>
<comment type="caution">
    <text evidence="10">The sequence shown here is derived from an EMBL/GenBank/DDBJ whole genome shotgun (WGS) entry which is preliminary data.</text>
</comment>
<evidence type="ECO:0000256" key="2">
    <source>
        <dbReference type="ARBA" id="ARBA00009446"/>
    </source>
</evidence>
<dbReference type="FunFam" id="1.10.290.10:FF:000001">
    <property type="entry name" value="DNA topoisomerase"/>
    <property type="match status" value="1"/>
</dbReference>
<feature type="domain" description="Topo IA-type catalytic" evidence="9">
    <location>
        <begin position="411"/>
        <end position="872"/>
    </location>
</feature>
<accession>A0A9K3LI40</accession>
<dbReference type="InterPro" id="IPR013497">
    <property type="entry name" value="Topo_IA_cen"/>
</dbReference>
<dbReference type="SMART" id="SM00493">
    <property type="entry name" value="TOPRIM"/>
    <property type="match status" value="1"/>
</dbReference>
<dbReference type="PANTHER" id="PTHR11390:SF20">
    <property type="entry name" value="DNA TOPOISOMERASE 3-BETA-1"/>
    <property type="match status" value="1"/>
</dbReference>
<evidence type="ECO:0000256" key="8">
    <source>
        <dbReference type="SAM" id="MobiDB-lite"/>
    </source>
</evidence>
<dbReference type="CDD" id="cd00186">
    <property type="entry name" value="TOP1Ac"/>
    <property type="match status" value="1"/>
</dbReference>
<dbReference type="AlphaFoldDB" id="A0A9K3LI40"/>
<feature type="compositionally biased region" description="Polar residues" evidence="8">
    <location>
        <begin position="57"/>
        <end position="71"/>
    </location>
</feature>
<feature type="region of interest" description="Disordered" evidence="8">
    <location>
        <begin position="1"/>
        <end position="234"/>
    </location>
</feature>
<dbReference type="InterPro" id="IPR003602">
    <property type="entry name" value="Topo_IA_DNA-bd_dom"/>
</dbReference>
<proteinExistence type="inferred from homology"/>